<evidence type="ECO:0000313" key="2">
    <source>
        <dbReference type="EMBL" id="MXP38886.1"/>
    </source>
</evidence>
<evidence type="ECO:0000313" key="4">
    <source>
        <dbReference type="Proteomes" id="UP000548685"/>
    </source>
</evidence>
<gene>
    <name evidence="1" type="ORF">FHS52_001995</name>
    <name evidence="2" type="ORF">GRI59_09735</name>
</gene>
<sequence>MLDLQRITVLYSEEQDRISINAAVRDGETARIWLTQRMTNRLIPALINVIKPRHDDPVYADIIAGVSHQKAVARQEPSAPVTATEPEHEWLVSKIDLQMPPSGTVVIFYSPTGQSARIGFNGDLMRQWLSILQRVYVAAEWRGTDWPDWMATPAIKQGSDRVLH</sequence>
<dbReference type="AlphaFoldDB" id="A0A6I4UKF0"/>
<comment type="caution">
    <text evidence="2">The sequence shown here is derived from an EMBL/GenBank/DDBJ whole genome shotgun (WGS) entry which is preliminary data.</text>
</comment>
<evidence type="ECO:0000313" key="3">
    <source>
        <dbReference type="Proteomes" id="UP000430021"/>
    </source>
</evidence>
<protein>
    <submittedName>
        <fullName evidence="2">Uncharacterized protein</fullName>
    </submittedName>
</protein>
<organism evidence="2 3">
    <name type="scientific">Erythrobacter ramosus</name>
    <dbReference type="NCBI Taxonomy" id="35811"/>
    <lineage>
        <taxon>Bacteria</taxon>
        <taxon>Pseudomonadati</taxon>
        <taxon>Pseudomonadota</taxon>
        <taxon>Alphaproteobacteria</taxon>
        <taxon>Sphingomonadales</taxon>
        <taxon>Erythrobacteraceae</taxon>
        <taxon>Erythrobacter/Porphyrobacter group</taxon>
        <taxon>Erythrobacter</taxon>
    </lineage>
</organism>
<keyword evidence="4" id="KW-1185">Reference proteome</keyword>
<dbReference type="EMBL" id="WTYB01000002">
    <property type="protein sequence ID" value="MXP38886.1"/>
    <property type="molecule type" value="Genomic_DNA"/>
</dbReference>
<name>A0A6I4UKF0_9SPHN</name>
<dbReference type="OrthoDB" id="5731309at2"/>
<proteinExistence type="predicted"/>
<dbReference type="RefSeq" id="WP_160760981.1">
    <property type="nucleotide sequence ID" value="NZ_BAAADZ010000010.1"/>
</dbReference>
<reference evidence="2 3" key="1">
    <citation type="submission" date="2019-12" db="EMBL/GenBank/DDBJ databases">
        <title>Genomic-based taxomic classification of the family Erythrobacteraceae.</title>
        <authorList>
            <person name="Xu L."/>
        </authorList>
    </citation>
    <scope>NUCLEOTIDE SEQUENCE [LARGE SCALE GENOMIC DNA]</scope>
    <source>
        <strain evidence="2 3">JCM 10282</strain>
    </source>
</reference>
<dbReference type="EMBL" id="JACICE010000002">
    <property type="protein sequence ID" value="MBB3776026.1"/>
    <property type="molecule type" value="Genomic_DNA"/>
</dbReference>
<accession>A0A6I4UKF0</accession>
<evidence type="ECO:0000313" key="1">
    <source>
        <dbReference type="EMBL" id="MBB3776026.1"/>
    </source>
</evidence>
<reference evidence="1 4" key="2">
    <citation type="submission" date="2020-08" db="EMBL/GenBank/DDBJ databases">
        <title>Genomic Encyclopedia of Type Strains, Phase IV (KMG-IV): sequencing the most valuable type-strain genomes for metagenomic binning, comparative biology and taxonomic classification.</title>
        <authorList>
            <person name="Goeker M."/>
        </authorList>
    </citation>
    <scope>NUCLEOTIDE SEQUENCE [LARGE SCALE GENOMIC DNA]</scope>
    <source>
        <strain evidence="1 4">DSM 8510</strain>
    </source>
</reference>
<dbReference type="Proteomes" id="UP000430021">
    <property type="component" value="Unassembled WGS sequence"/>
</dbReference>
<dbReference type="Proteomes" id="UP000548685">
    <property type="component" value="Unassembled WGS sequence"/>
</dbReference>